<gene>
    <name evidence="1" type="ORF">BH720_001445</name>
</gene>
<dbReference type="EMBL" id="CP182909">
    <property type="protein sequence ID" value="XPM64688.1"/>
    <property type="molecule type" value="Genomic_DNA"/>
</dbReference>
<keyword evidence="2" id="KW-1185">Reference proteome</keyword>
<evidence type="ECO:0000313" key="2">
    <source>
        <dbReference type="Proteomes" id="UP000095472"/>
    </source>
</evidence>
<sequence>MTVKTQTATSSSYAPSVPLSVYRELAAEMQANQCHARVFENSESATPATKSTPASRN</sequence>
<evidence type="ECO:0000313" key="1">
    <source>
        <dbReference type="EMBL" id="XPM64688.1"/>
    </source>
</evidence>
<name>A0ACD5GUV3_9CYAN</name>
<accession>A0ACD5GUV3</accession>
<proteinExistence type="predicted"/>
<protein>
    <submittedName>
        <fullName evidence="1">Uncharacterized protein</fullName>
    </submittedName>
</protein>
<organism evidence="1 2">
    <name type="scientific">Desertifilum tharense IPPAS B-1220</name>
    <dbReference type="NCBI Taxonomy" id="1781255"/>
    <lineage>
        <taxon>Bacteria</taxon>
        <taxon>Bacillati</taxon>
        <taxon>Cyanobacteriota</taxon>
        <taxon>Cyanophyceae</taxon>
        <taxon>Desertifilales</taxon>
        <taxon>Desertifilaceae</taxon>
        <taxon>Desertifilum</taxon>
    </lineage>
</organism>
<reference evidence="1 2" key="1">
    <citation type="journal article" date="2016" name="Genome Announc.">
        <title>Draft Genome Sequence of the Thermotolerant Cyanobacterium Desertifilum sp. IPPAS B-1220.</title>
        <authorList>
            <person name="Mironov K.S."/>
            <person name="Sinetova M.A."/>
            <person name="Bolatkhan K."/>
            <person name="Zayadan B.K."/>
            <person name="Ustinova V.V."/>
            <person name="Kupriyanova E.V."/>
            <person name="Skrypnik A.N."/>
            <person name="Gogoleva N.E."/>
            <person name="Gogolev Y.V."/>
            <person name="Los D.A."/>
        </authorList>
    </citation>
    <scope>NUCLEOTIDE SEQUENCE [LARGE SCALE GENOMIC DNA]</scope>
    <source>
        <strain evidence="1 2">IPPAS B-1220</strain>
    </source>
</reference>
<dbReference type="Proteomes" id="UP000095472">
    <property type="component" value="Chromosome"/>
</dbReference>